<reference evidence="1 2" key="1">
    <citation type="journal article" date="2018" name="Sci. Rep.">
        <title>A novel species of the marine cyanobacterium Acaryochloris with a unique pigment content and lifestyle.</title>
        <authorList>
            <person name="Partensky F."/>
            <person name="Six C."/>
            <person name="Ratin M."/>
            <person name="Garczarek L."/>
            <person name="Vaulot D."/>
            <person name="Probert I."/>
            <person name="Calteau A."/>
            <person name="Gourvil P."/>
            <person name="Marie D."/>
            <person name="Grebert T."/>
            <person name="Bouchier C."/>
            <person name="Le Panse S."/>
            <person name="Gachenot M."/>
            <person name="Rodriguez F."/>
            <person name="Garrido J.L."/>
        </authorList>
    </citation>
    <scope>NUCLEOTIDE SEQUENCE [LARGE SCALE GENOMIC DNA]</scope>
    <source>
        <strain evidence="1 2">RCC1774</strain>
    </source>
</reference>
<proteinExistence type="predicted"/>
<protein>
    <submittedName>
        <fullName evidence="1">Uncharacterized protein</fullName>
    </submittedName>
</protein>
<dbReference type="EMBL" id="PQWO01000039">
    <property type="protein sequence ID" value="PZD70404.1"/>
    <property type="molecule type" value="Genomic_DNA"/>
</dbReference>
<sequence length="90" mass="9943">MMQQEFTTQEHINADGVLLLNVPELKDKDVEVVVRPIASAALETEPQPESLAKALEGLIGVCSFEPDDLSEHTSETYAALLARDYDQTQQ</sequence>
<comment type="caution">
    <text evidence="1">The sequence shown here is derived from an EMBL/GenBank/DDBJ whole genome shotgun (WGS) entry which is preliminary data.</text>
</comment>
<evidence type="ECO:0000313" key="1">
    <source>
        <dbReference type="EMBL" id="PZD70404.1"/>
    </source>
</evidence>
<keyword evidence="2" id="KW-1185">Reference proteome</keyword>
<accession>A0A2W1JJG7</accession>
<dbReference type="AlphaFoldDB" id="A0A2W1JJG7"/>
<name>A0A2W1JJG7_9CYAN</name>
<organism evidence="1 2">
    <name type="scientific">Acaryochloris thomasi RCC1774</name>
    <dbReference type="NCBI Taxonomy" id="1764569"/>
    <lineage>
        <taxon>Bacteria</taxon>
        <taxon>Bacillati</taxon>
        <taxon>Cyanobacteriota</taxon>
        <taxon>Cyanophyceae</taxon>
        <taxon>Acaryochloridales</taxon>
        <taxon>Acaryochloridaceae</taxon>
        <taxon>Acaryochloris</taxon>
        <taxon>Acaryochloris thomasi</taxon>
    </lineage>
</organism>
<gene>
    <name evidence="1" type="ORF">C1752_13130</name>
</gene>
<dbReference type="Proteomes" id="UP000248857">
    <property type="component" value="Unassembled WGS sequence"/>
</dbReference>
<evidence type="ECO:0000313" key="2">
    <source>
        <dbReference type="Proteomes" id="UP000248857"/>
    </source>
</evidence>